<dbReference type="SUPFAM" id="SSF88697">
    <property type="entry name" value="PUA domain-like"/>
    <property type="match status" value="1"/>
</dbReference>
<keyword evidence="5 8" id="KW-0547">Nucleotide-binding</keyword>
<dbReference type="NCBIfam" id="TIGR01027">
    <property type="entry name" value="proB"/>
    <property type="match status" value="1"/>
</dbReference>
<dbReference type="InterPro" id="IPR011529">
    <property type="entry name" value="Glu_5kinase"/>
</dbReference>
<evidence type="ECO:0000256" key="6">
    <source>
        <dbReference type="ARBA" id="ARBA00022777"/>
    </source>
</evidence>
<comment type="function">
    <text evidence="8">Catalyzes the transfer of a phosphate group to glutamate to form L-glutamate 5-phosphate.</text>
</comment>
<evidence type="ECO:0000256" key="4">
    <source>
        <dbReference type="ARBA" id="ARBA00022679"/>
    </source>
</evidence>
<feature type="binding site" evidence="8">
    <location>
        <position position="139"/>
    </location>
    <ligand>
        <name>substrate</name>
    </ligand>
</feature>
<feature type="binding site" evidence="8">
    <location>
        <begin position="171"/>
        <end position="172"/>
    </location>
    <ligand>
        <name>ATP</name>
        <dbReference type="ChEBI" id="CHEBI:30616"/>
    </ligand>
</feature>
<evidence type="ECO:0000256" key="3">
    <source>
        <dbReference type="ARBA" id="ARBA00022650"/>
    </source>
</evidence>
<dbReference type="PROSITE" id="PS00902">
    <property type="entry name" value="GLUTAMATE_5_KINASE"/>
    <property type="match status" value="1"/>
</dbReference>
<dbReference type="InterPro" id="IPR019797">
    <property type="entry name" value="Glutamate_5-kinase_CS"/>
</dbReference>
<dbReference type="Gene3D" id="2.30.130.10">
    <property type="entry name" value="PUA domain"/>
    <property type="match status" value="1"/>
</dbReference>
<sequence>MSASAVRTVVVKVGSSSITAGDGALDHNALDALVSQLARLSGDGIRPLLVSSGAIAAGRGEIGVAVAAREIDVLQALAAVGQGLLMAEYSRRLHAHRMVTAQVLLTARDFGERTAYLNARRTLARLLAWGVVPVINENDTVATDEITFGENDRLAALVATLVGANLLLILTDIPGVFSSDPRLVADATLVDEVTDFDHALAAATAGRPGSAAGSGGMASKIAAARIAAWSGIPCVIAQASEPDVMRRAVAGETVGTRVRAQPDRMAARKVWIAFAQATRGRLRVDEGAVDAICRRGRSLLPVGIRAVEGQFEPGEAVEIVDAGGTLVAKGLARSSADVLREVAARGPEKRDVPGETAVHRDDLVVLSR</sequence>
<dbReference type="InterPro" id="IPR036393">
    <property type="entry name" value="AceGlu_kinase-like_sf"/>
</dbReference>
<evidence type="ECO:0000313" key="10">
    <source>
        <dbReference type="EMBL" id="MBJ7608965.1"/>
    </source>
</evidence>
<evidence type="ECO:0000256" key="5">
    <source>
        <dbReference type="ARBA" id="ARBA00022741"/>
    </source>
</evidence>
<keyword evidence="2 8" id="KW-0028">Amino-acid biosynthesis</keyword>
<name>A0A934KMZ9_9BACT</name>
<dbReference type="Pfam" id="PF00696">
    <property type="entry name" value="AA_kinase"/>
    <property type="match status" value="1"/>
</dbReference>
<dbReference type="HAMAP" id="MF_00456">
    <property type="entry name" value="ProB"/>
    <property type="match status" value="1"/>
</dbReference>
<gene>
    <name evidence="8 10" type="primary">proB</name>
    <name evidence="10" type="ORF">JF887_05985</name>
</gene>
<dbReference type="GO" id="GO:0003723">
    <property type="term" value="F:RNA binding"/>
    <property type="evidence" value="ECO:0007669"/>
    <property type="project" value="InterPro"/>
</dbReference>
<evidence type="ECO:0000313" key="11">
    <source>
        <dbReference type="Proteomes" id="UP000614410"/>
    </source>
</evidence>
<dbReference type="CDD" id="cd04242">
    <property type="entry name" value="AAK_G5K_ProB"/>
    <property type="match status" value="1"/>
</dbReference>
<dbReference type="InterPro" id="IPR001057">
    <property type="entry name" value="Glu/AcGlu_kinase"/>
</dbReference>
<comment type="similarity">
    <text evidence="8">Belongs to the glutamate 5-kinase family.</text>
</comment>
<dbReference type="Pfam" id="PF01472">
    <property type="entry name" value="PUA"/>
    <property type="match status" value="1"/>
</dbReference>
<comment type="subcellular location">
    <subcellularLocation>
        <location evidence="8">Cytoplasm</location>
    </subcellularLocation>
</comment>
<evidence type="ECO:0000256" key="1">
    <source>
        <dbReference type="ARBA" id="ARBA00022490"/>
    </source>
</evidence>
<feature type="domain" description="PUA" evidence="9">
    <location>
        <begin position="280"/>
        <end position="365"/>
    </location>
</feature>
<dbReference type="GO" id="GO:0005829">
    <property type="term" value="C:cytosol"/>
    <property type="evidence" value="ECO:0007669"/>
    <property type="project" value="TreeGrafter"/>
</dbReference>
<dbReference type="SMART" id="SM00359">
    <property type="entry name" value="PUA"/>
    <property type="match status" value="1"/>
</dbReference>
<feature type="binding site" evidence="8">
    <location>
        <begin position="214"/>
        <end position="220"/>
    </location>
    <ligand>
        <name>ATP</name>
        <dbReference type="ChEBI" id="CHEBI:30616"/>
    </ligand>
</feature>
<evidence type="ECO:0000256" key="7">
    <source>
        <dbReference type="ARBA" id="ARBA00022840"/>
    </source>
</evidence>
<dbReference type="Gene3D" id="3.40.1160.10">
    <property type="entry name" value="Acetylglutamate kinase-like"/>
    <property type="match status" value="1"/>
</dbReference>
<dbReference type="AlphaFoldDB" id="A0A934KMZ9"/>
<dbReference type="PANTHER" id="PTHR43654">
    <property type="entry name" value="GLUTAMATE 5-KINASE"/>
    <property type="match status" value="1"/>
</dbReference>
<evidence type="ECO:0000259" key="9">
    <source>
        <dbReference type="SMART" id="SM00359"/>
    </source>
</evidence>
<feature type="binding site" evidence="8">
    <location>
        <position position="151"/>
    </location>
    <ligand>
        <name>substrate</name>
    </ligand>
</feature>
<dbReference type="GO" id="GO:0055129">
    <property type="term" value="P:L-proline biosynthetic process"/>
    <property type="evidence" value="ECO:0007669"/>
    <property type="project" value="UniProtKB-UniRule"/>
</dbReference>
<feature type="binding site" evidence="8">
    <location>
        <position position="12"/>
    </location>
    <ligand>
        <name>ATP</name>
        <dbReference type="ChEBI" id="CHEBI:30616"/>
    </ligand>
</feature>
<dbReference type="InterPro" id="IPR001048">
    <property type="entry name" value="Asp/Glu/Uridylate_kinase"/>
</dbReference>
<evidence type="ECO:0000256" key="8">
    <source>
        <dbReference type="HAMAP-Rule" id="MF_00456"/>
    </source>
</evidence>
<dbReference type="PRINTS" id="PR00474">
    <property type="entry name" value="GLU5KINASE"/>
</dbReference>
<comment type="caution">
    <text evidence="10">The sequence shown here is derived from an EMBL/GenBank/DDBJ whole genome shotgun (WGS) entry which is preliminary data.</text>
</comment>
<dbReference type="InterPro" id="IPR002478">
    <property type="entry name" value="PUA"/>
</dbReference>
<dbReference type="CDD" id="cd21157">
    <property type="entry name" value="PUA_G5K"/>
    <property type="match status" value="1"/>
</dbReference>
<dbReference type="GO" id="GO:0005524">
    <property type="term" value="F:ATP binding"/>
    <property type="evidence" value="ECO:0007669"/>
    <property type="project" value="UniProtKB-KW"/>
</dbReference>
<comment type="catalytic activity">
    <reaction evidence="8">
        <text>L-glutamate + ATP = L-glutamyl 5-phosphate + ADP</text>
        <dbReference type="Rhea" id="RHEA:14877"/>
        <dbReference type="ChEBI" id="CHEBI:29985"/>
        <dbReference type="ChEBI" id="CHEBI:30616"/>
        <dbReference type="ChEBI" id="CHEBI:58274"/>
        <dbReference type="ChEBI" id="CHEBI:456216"/>
        <dbReference type="EC" id="2.7.2.11"/>
    </reaction>
</comment>
<evidence type="ECO:0000256" key="2">
    <source>
        <dbReference type="ARBA" id="ARBA00022605"/>
    </source>
</evidence>
<dbReference type="InterPro" id="IPR005715">
    <property type="entry name" value="Glu_5kinase/COase_Synthase"/>
</dbReference>
<dbReference type="GO" id="GO:0004349">
    <property type="term" value="F:glutamate 5-kinase activity"/>
    <property type="evidence" value="ECO:0007669"/>
    <property type="project" value="UniProtKB-UniRule"/>
</dbReference>
<dbReference type="Proteomes" id="UP000614410">
    <property type="component" value="Unassembled WGS sequence"/>
</dbReference>
<keyword evidence="1 8" id="KW-0963">Cytoplasm</keyword>
<dbReference type="EC" id="2.7.2.11" evidence="8"/>
<dbReference type="PIRSF" id="PIRSF000729">
    <property type="entry name" value="GK"/>
    <property type="match status" value="1"/>
</dbReference>
<keyword evidence="3 8" id="KW-0641">Proline biosynthesis</keyword>
<dbReference type="InterPro" id="IPR041739">
    <property type="entry name" value="G5K_ProB"/>
</dbReference>
<dbReference type="FunFam" id="3.40.1160.10:FF:000018">
    <property type="entry name" value="Glutamate 5-kinase"/>
    <property type="match status" value="1"/>
</dbReference>
<dbReference type="PANTHER" id="PTHR43654:SF1">
    <property type="entry name" value="ISOPENTENYL PHOSPHATE KINASE"/>
    <property type="match status" value="1"/>
</dbReference>
<keyword evidence="4 8" id="KW-0808">Transferase</keyword>
<dbReference type="InterPro" id="IPR036974">
    <property type="entry name" value="PUA_sf"/>
</dbReference>
<proteinExistence type="inferred from homology"/>
<keyword evidence="7 8" id="KW-0067">ATP-binding</keyword>
<feature type="binding site" evidence="8">
    <location>
        <position position="52"/>
    </location>
    <ligand>
        <name>substrate</name>
    </ligand>
</feature>
<keyword evidence="6 8" id="KW-0418">Kinase</keyword>
<protein>
    <recommendedName>
        <fullName evidence="8">Glutamate 5-kinase</fullName>
        <ecNumber evidence="8">2.7.2.11</ecNumber>
    </recommendedName>
    <alternativeName>
        <fullName evidence="8">Gamma-glutamyl kinase</fullName>
        <shortName evidence="8">GK</shortName>
    </alternativeName>
</protein>
<dbReference type="EMBL" id="JAEKNN010000026">
    <property type="protein sequence ID" value="MBJ7608965.1"/>
    <property type="molecule type" value="Genomic_DNA"/>
</dbReference>
<dbReference type="InterPro" id="IPR015947">
    <property type="entry name" value="PUA-like_sf"/>
</dbReference>
<accession>A0A934KMZ9</accession>
<organism evidence="10 11">
    <name type="scientific">Candidatus Amunia macphersoniae</name>
    <dbReference type="NCBI Taxonomy" id="3127014"/>
    <lineage>
        <taxon>Bacteria</taxon>
        <taxon>Bacillati</taxon>
        <taxon>Candidatus Dormiibacterota</taxon>
        <taxon>Candidatus Dormibacteria</taxon>
        <taxon>Candidatus Aeolococcales</taxon>
        <taxon>Candidatus Aeolococcaceae</taxon>
        <taxon>Candidatus Amunia</taxon>
    </lineage>
</organism>
<dbReference type="SUPFAM" id="SSF53633">
    <property type="entry name" value="Carbamate kinase-like"/>
    <property type="match status" value="1"/>
</dbReference>
<dbReference type="PROSITE" id="PS50890">
    <property type="entry name" value="PUA"/>
    <property type="match status" value="1"/>
</dbReference>
<comment type="pathway">
    <text evidence="8">Amino-acid biosynthesis; L-proline biosynthesis; L-glutamate 5-semialdehyde from L-glutamate: step 1/2.</text>
</comment>
<reference evidence="10 11" key="1">
    <citation type="submission" date="2020-10" db="EMBL/GenBank/DDBJ databases">
        <title>Ca. Dormibacterota MAGs.</title>
        <authorList>
            <person name="Montgomery K."/>
        </authorList>
    </citation>
    <scope>NUCLEOTIDE SEQUENCE [LARGE SCALE GENOMIC DNA]</scope>
    <source>
        <strain evidence="10">Mitchell_Peninsula_5</strain>
    </source>
</reference>